<dbReference type="AlphaFoldDB" id="J9FV21"/>
<comment type="caution">
    <text evidence="2">The sequence shown here is derived from an EMBL/GenBank/DDBJ whole genome shotgun (WGS) entry which is preliminary data.</text>
</comment>
<dbReference type="EMBL" id="AMCI01004301">
    <property type="protein sequence ID" value="EJW98353.1"/>
    <property type="molecule type" value="Genomic_DNA"/>
</dbReference>
<accession>J9FV21</accession>
<evidence type="ECO:0008006" key="3">
    <source>
        <dbReference type="Google" id="ProtNLM"/>
    </source>
</evidence>
<keyword evidence="1" id="KW-0812">Transmembrane</keyword>
<feature type="transmembrane region" description="Helical" evidence="1">
    <location>
        <begin position="36"/>
        <end position="55"/>
    </location>
</feature>
<keyword evidence="1" id="KW-0472">Membrane</keyword>
<evidence type="ECO:0000313" key="2">
    <source>
        <dbReference type="EMBL" id="EJW98353.1"/>
    </source>
</evidence>
<feature type="transmembrane region" description="Helical" evidence="1">
    <location>
        <begin position="6"/>
        <end position="24"/>
    </location>
</feature>
<dbReference type="Pfam" id="PF14899">
    <property type="entry name" value="DUF4492"/>
    <property type="match status" value="1"/>
</dbReference>
<name>J9FV21_9ZZZZ</name>
<keyword evidence="1" id="KW-1133">Transmembrane helix</keyword>
<proteinExistence type="predicted"/>
<protein>
    <recommendedName>
        <fullName evidence="3">DUF4492 domain-containing protein</fullName>
    </recommendedName>
</protein>
<organism evidence="2">
    <name type="scientific">gut metagenome</name>
    <dbReference type="NCBI Taxonomy" id="749906"/>
    <lineage>
        <taxon>unclassified sequences</taxon>
        <taxon>metagenomes</taxon>
        <taxon>organismal metagenomes</taxon>
    </lineage>
</organism>
<reference evidence="2" key="1">
    <citation type="journal article" date="2012" name="PLoS ONE">
        <title>Gene sets for utilization of primary and secondary nutrition supplies in the distal gut of endangered iberian lynx.</title>
        <authorList>
            <person name="Alcaide M."/>
            <person name="Messina E."/>
            <person name="Richter M."/>
            <person name="Bargiela R."/>
            <person name="Peplies J."/>
            <person name="Huws S.A."/>
            <person name="Newbold C.J."/>
            <person name="Golyshin P.N."/>
            <person name="Simon M.A."/>
            <person name="Lopez G."/>
            <person name="Yakimov M.M."/>
            <person name="Ferrer M."/>
        </authorList>
    </citation>
    <scope>NUCLEOTIDE SEQUENCE</scope>
</reference>
<gene>
    <name evidence="2" type="ORF">EVA_13528</name>
</gene>
<evidence type="ECO:0000256" key="1">
    <source>
        <dbReference type="SAM" id="Phobius"/>
    </source>
</evidence>
<sequence>MESFIFAAMKNPVSALIAVWNFYVEGFRSMTWGRTLWIIILLKLFVMFVVLRLFFFQPILGGLDDREKSEAVGTNLSR</sequence>
<dbReference type="InterPro" id="IPR027853">
    <property type="entry name" value="DUF4492"/>
</dbReference>